<evidence type="ECO:0008006" key="9">
    <source>
        <dbReference type="Google" id="ProtNLM"/>
    </source>
</evidence>
<sequence>MGMDGASLPHSDRLLSPFDLDDSPKMPKQTLTIIISSQDKGPAPSEGTEADRLRRLEKLYERTGLVRSVEAVMVMHRRDSLQLILLQDGDGVLRLPGGYIRSDEDEVEGLLKKLDEQLSQPDDEGEYSEDADFWEVDECIARWWRPNFEPFMYPFKPAHVTKPKEVKKLFAVQMPETKMISIPQGWKLRAVPFYDLWTYEEKYGPIFSAIPAVLSGFELKLA</sequence>
<keyword evidence="3" id="KW-0507">mRNA processing</keyword>
<evidence type="ECO:0000313" key="7">
    <source>
        <dbReference type="EMBL" id="KZT60525.1"/>
    </source>
</evidence>
<dbReference type="InParanoid" id="A0A165IG38"/>
<evidence type="ECO:0000256" key="6">
    <source>
        <dbReference type="SAM" id="MobiDB-lite"/>
    </source>
</evidence>
<protein>
    <recommendedName>
        <fullName evidence="9">Cleavage and polyadenylation specificity factor subunit 5</fullName>
    </recommendedName>
</protein>
<dbReference type="STRING" id="1353952.A0A165IG38"/>
<dbReference type="GO" id="GO:0005849">
    <property type="term" value="C:mRNA cleavage factor complex"/>
    <property type="evidence" value="ECO:0007669"/>
    <property type="project" value="InterPro"/>
</dbReference>
<evidence type="ECO:0000313" key="8">
    <source>
        <dbReference type="Proteomes" id="UP000076842"/>
    </source>
</evidence>
<evidence type="ECO:0000256" key="5">
    <source>
        <dbReference type="ARBA" id="ARBA00023242"/>
    </source>
</evidence>
<name>A0A165IG38_9BASI</name>
<dbReference type="SUPFAM" id="SSF55811">
    <property type="entry name" value="Nudix"/>
    <property type="match status" value="1"/>
</dbReference>
<dbReference type="OrthoDB" id="277288at2759"/>
<dbReference type="InterPro" id="IPR016706">
    <property type="entry name" value="Cleav_polyA_spec_factor_su5"/>
</dbReference>
<feature type="region of interest" description="Disordered" evidence="6">
    <location>
        <begin position="1"/>
        <end position="26"/>
    </location>
</feature>
<comment type="similarity">
    <text evidence="2">Belongs to the Nudix hydrolase family. CPSF5 subfamily.</text>
</comment>
<dbReference type="PANTHER" id="PTHR13047">
    <property type="entry name" value="PRE-MRNA CLEAVAGE FACTOR IM, 25KD SUBUNIT"/>
    <property type="match status" value="1"/>
</dbReference>
<evidence type="ECO:0000256" key="4">
    <source>
        <dbReference type="ARBA" id="ARBA00022884"/>
    </source>
</evidence>
<accession>A0A165IG38</accession>
<comment type="subcellular location">
    <subcellularLocation>
        <location evidence="1">Nucleus</location>
    </subcellularLocation>
</comment>
<dbReference type="InterPro" id="IPR015797">
    <property type="entry name" value="NUDIX_hydrolase-like_dom_sf"/>
</dbReference>
<dbReference type="AlphaFoldDB" id="A0A165IG38"/>
<dbReference type="Proteomes" id="UP000076842">
    <property type="component" value="Unassembled WGS sequence"/>
</dbReference>
<dbReference type="Gene3D" id="3.90.79.10">
    <property type="entry name" value="Nucleoside Triphosphate Pyrophosphohydrolase"/>
    <property type="match status" value="1"/>
</dbReference>
<keyword evidence="8" id="KW-1185">Reference proteome</keyword>
<evidence type="ECO:0000256" key="2">
    <source>
        <dbReference type="ARBA" id="ARBA00009710"/>
    </source>
</evidence>
<keyword evidence="4" id="KW-0694">RNA-binding</keyword>
<proteinExistence type="inferred from homology"/>
<dbReference type="GO" id="GO:0031124">
    <property type="term" value="P:mRNA 3'-end processing"/>
    <property type="evidence" value="ECO:0007669"/>
    <property type="project" value="InterPro"/>
</dbReference>
<dbReference type="GO" id="GO:0003729">
    <property type="term" value="F:mRNA binding"/>
    <property type="evidence" value="ECO:0007669"/>
    <property type="project" value="InterPro"/>
</dbReference>
<evidence type="ECO:0000256" key="1">
    <source>
        <dbReference type="ARBA" id="ARBA00004123"/>
    </source>
</evidence>
<evidence type="ECO:0000256" key="3">
    <source>
        <dbReference type="ARBA" id="ARBA00022664"/>
    </source>
</evidence>
<reference evidence="7 8" key="1">
    <citation type="journal article" date="2016" name="Mol. Biol. Evol.">
        <title>Comparative Genomics of Early-Diverging Mushroom-Forming Fungi Provides Insights into the Origins of Lignocellulose Decay Capabilities.</title>
        <authorList>
            <person name="Nagy L.G."/>
            <person name="Riley R."/>
            <person name="Tritt A."/>
            <person name="Adam C."/>
            <person name="Daum C."/>
            <person name="Floudas D."/>
            <person name="Sun H."/>
            <person name="Yadav J.S."/>
            <person name="Pangilinan J."/>
            <person name="Larsson K.H."/>
            <person name="Matsuura K."/>
            <person name="Barry K."/>
            <person name="Labutti K."/>
            <person name="Kuo R."/>
            <person name="Ohm R.A."/>
            <person name="Bhattacharya S.S."/>
            <person name="Shirouzu T."/>
            <person name="Yoshinaga Y."/>
            <person name="Martin F.M."/>
            <person name="Grigoriev I.V."/>
            <person name="Hibbett D.S."/>
        </authorList>
    </citation>
    <scope>NUCLEOTIDE SEQUENCE [LARGE SCALE GENOMIC DNA]</scope>
    <source>
        <strain evidence="7 8">HHB12733</strain>
    </source>
</reference>
<dbReference type="EMBL" id="KV423930">
    <property type="protein sequence ID" value="KZT60525.1"/>
    <property type="molecule type" value="Genomic_DNA"/>
</dbReference>
<gene>
    <name evidence="7" type="ORF">CALCODRAFT_107245</name>
</gene>
<dbReference type="Pfam" id="PF13869">
    <property type="entry name" value="NUDIX_2"/>
    <property type="match status" value="1"/>
</dbReference>
<organism evidence="7 8">
    <name type="scientific">Calocera cornea HHB12733</name>
    <dbReference type="NCBI Taxonomy" id="1353952"/>
    <lineage>
        <taxon>Eukaryota</taxon>
        <taxon>Fungi</taxon>
        <taxon>Dikarya</taxon>
        <taxon>Basidiomycota</taxon>
        <taxon>Agaricomycotina</taxon>
        <taxon>Dacrymycetes</taxon>
        <taxon>Dacrymycetales</taxon>
        <taxon>Dacrymycetaceae</taxon>
        <taxon>Calocera</taxon>
    </lineage>
</organism>
<keyword evidence="5" id="KW-0539">Nucleus</keyword>